<keyword evidence="5" id="KW-1185">Reference proteome</keyword>
<dbReference type="InterPro" id="IPR036047">
    <property type="entry name" value="F-box-like_dom_sf"/>
</dbReference>
<dbReference type="KEGG" id="tet:TTHERM_000336040"/>
<dbReference type="Gene3D" id="1.20.1280.50">
    <property type="match status" value="1"/>
</dbReference>
<dbReference type="Proteomes" id="UP000009168">
    <property type="component" value="Unassembled WGS sequence"/>
</dbReference>
<dbReference type="RefSeq" id="XP_012653432.1">
    <property type="nucleotide sequence ID" value="XM_012797978.1"/>
</dbReference>
<gene>
    <name evidence="4" type="ORF">TTHERM_000336040</name>
</gene>
<reference evidence="5" key="1">
    <citation type="journal article" date="2006" name="PLoS Biol.">
        <title>Macronuclear genome sequence of the ciliate Tetrahymena thermophila, a model eukaryote.</title>
        <authorList>
            <person name="Eisen J.A."/>
            <person name="Coyne R.S."/>
            <person name="Wu M."/>
            <person name="Wu D."/>
            <person name="Thiagarajan M."/>
            <person name="Wortman J.R."/>
            <person name="Badger J.H."/>
            <person name="Ren Q."/>
            <person name="Amedeo P."/>
            <person name="Jones K.M."/>
            <person name="Tallon L.J."/>
            <person name="Delcher A.L."/>
            <person name="Salzberg S.L."/>
            <person name="Silva J.C."/>
            <person name="Haas B.J."/>
            <person name="Majoros W.H."/>
            <person name="Farzad M."/>
            <person name="Carlton J.M."/>
            <person name="Smith R.K. Jr."/>
            <person name="Garg J."/>
            <person name="Pearlman R.E."/>
            <person name="Karrer K.M."/>
            <person name="Sun L."/>
            <person name="Manning G."/>
            <person name="Elde N.C."/>
            <person name="Turkewitz A.P."/>
            <person name="Asai D.J."/>
            <person name="Wilkes D.E."/>
            <person name="Wang Y."/>
            <person name="Cai H."/>
            <person name="Collins K."/>
            <person name="Stewart B.A."/>
            <person name="Lee S.R."/>
            <person name="Wilamowska K."/>
            <person name="Weinberg Z."/>
            <person name="Ruzzo W.L."/>
            <person name="Wloga D."/>
            <person name="Gaertig J."/>
            <person name="Frankel J."/>
            <person name="Tsao C.-C."/>
            <person name="Gorovsky M.A."/>
            <person name="Keeling P.J."/>
            <person name="Waller R.F."/>
            <person name="Patron N.J."/>
            <person name="Cherry J.M."/>
            <person name="Stover N.A."/>
            <person name="Krieger C.J."/>
            <person name="del Toro C."/>
            <person name="Ryder H.F."/>
            <person name="Williamson S.C."/>
            <person name="Barbeau R.A."/>
            <person name="Hamilton E.P."/>
            <person name="Orias E."/>
        </authorList>
    </citation>
    <scope>NUCLEOTIDE SEQUENCE [LARGE SCALE GENOMIC DNA]</scope>
    <source>
        <strain evidence="5">SB210</strain>
    </source>
</reference>
<organism evidence="4 5">
    <name type="scientific">Tetrahymena thermophila (strain SB210)</name>
    <dbReference type="NCBI Taxonomy" id="312017"/>
    <lineage>
        <taxon>Eukaryota</taxon>
        <taxon>Sar</taxon>
        <taxon>Alveolata</taxon>
        <taxon>Ciliophora</taxon>
        <taxon>Intramacronucleata</taxon>
        <taxon>Oligohymenophorea</taxon>
        <taxon>Hymenostomatida</taxon>
        <taxon>Tetrahymenina</taxon>
        <taxon>Tetrahymenidae</taxon>
        <taxon>Tetrahymena</taxon>
    </lineage>
</organism>
<feature type="domain" description="F-box" evidence="3">
    <location>
        <begin position="172"/>
        <end position="221"/>
    </location>
</feature>
<keyword evidence="1" id="KW-0175">Coiled coil</keyword>
<protein>
    <submittedName>
        <fullName evidence="4">F-box-like protein</fullName>
    </submittedName>
</protein>
<accession>W7XC36</accession>
<feature type="compositionally biased region" description="Polar residues" evidence="2">
    <location>
        <begin position="56"/>
        <end position="66"/>
    </location>
</feature>
<evidence type="ECO:0000256" key="1">
    <source>
        <dbReference type="SAM" id="Coils"/>
    </source>
</evidence>
<name>W7XC36_TETTS</name>
<evidence type="ECO:0000256" key="2">
    <source>
        <dbReference type="SAM" id="MobiDB-lite"/>
    </source>
</evidence>
<dbReference type="InterPro" id="IPR001810">
    <property type="entry name" value="F-box_dom"/>
</dbReference>
<dbReference type="Pfam" id="PF12937">
    <property type="entry name" value="F-box-like"/>
    <property type="match status" value="1"/>
</dbReference>
<proteinExistence type="predicted"/>
<dbReference type="EMBL" id="GG662666">
    <property type="protein sequence ID" value="EWS74033.1"/>
    <property type="molecule type" value="Genomic_DNA"/>
</dbReference>
<feature type="region of interest" description="Disordered" evidence="2">
    <location>
        <begin position="35"/>
        <end position="77"/>
    </location>
</feature>
<sequence>MDIVDSNYQQLQIQSKEVNLQPLGIMLNKDESNQLEYKSSQKQQVKQEEVQESQNIDKQNVGSEDTSNQEEEEDDDFDFDFEKIKQRAQARQSHLPKWFLETDKQLTSYNNKVIDVQNKLEHLGQGLKEFEEKRRDHQQQLKEERRRYLAKKYQLEDPSEFEKNGIQDLKTKSSFFCLNQHILIKILEFVSSDLVSVLLKMSKVCKRFYYLSRNDQVWKNICRELLGHPFVDLNENNQQLFEQKAQEMLQIQSQNLINKQNQVVLKSQKSKELQKQKSNLISQRTYWMTLAQYFIKEFNVFKQTLKHYRNQNCPSVVFARSDMIKGLKLVNEIFSLVALNMHKNFQIYCKLMNFLKDSYIKGVYCLSQLALMEEENIRYDAFDALFSFISLEKGELSKFRVFHSISNFLNKCKFSEEKKLKVLLASEIAQLQEQEDQIFDQPSLLFTSLLYNQKILADDASAYCYYDINSNQNEISLINGIIQSNQLQNFVGFTIKRDTNQLFELQGQIQFNGDQFEGFGTTSDSGNLEINGKIKFTHNQTLKKIYEVYNTIPYFGKGVSSLTTSYSQIQAPKSFTMYASFSYIFELSSQRDSKKLFTLYGTSENLRDILVIKI</sequence>
<evidence type="ECO:0000259" key="3">
    <source>
        <dbReference type="PROSITE" id="PS50181"/>
    </source>
</evidence>
<dbReference type="PROSITE" id="PS50181">
    <property type="entry name" value="FBOX"/>
    <property type="match status" value="1"/>
</dbReference>
<evidence type="ECO:0000313" key="5">
    <source>
        <dbReference type="Proteomes" id="UP000009168"/>
    </source>
</evidence>
<feature type="coiled-coil region" evidence="1">
    <location>
        <begin position="120"/>
        <end position="147"/>
    </location>
</feature>
<dbReference type="SUPFAM" id="SSF81383">
    <property type="entry name" value="F-box domain"/>
    <property type="match status" value="1"/>
</dbReference>
<dbReference type="GeneID" id="24438491"/>
<dbReference type="AlphaFoldDB" id="W7XC36"/>
<evidence type="ECO:0000313" key="4">
    <source>
        <dbReference type="EMBL" id="EWS74033.1"/>
    </source>
</evidence>
<dbReference type="InParanoid" id="W7XC36"/>
<feature type="compositionally biased region" description="Acidic residues" evidence="2">
    <location>
        <begin position="67"/>
        <end position="77"/>
    </location>
</feature>